<dbReference type="SMART" id="SM00382">
    <property type="entry name" value="AAA"/>
    <property type="match status" value="1"/>
</dbReference>
<proteinExistence type="predicted"/>
<keyword evidence="3 6" id="KW-0067">ATP-binding</keyword>
<feature type="domain" description="ABC transporter" evidence="5">
    <location>
        <begin position="5"/>
        <end position="240"/>
    </location>
</feature>
<evidence type="ECO:0000313" key="6">
    <source>
        <dbReference type="EMBL" id="MUN38397.1"/>
    </source>
</evidence>
<dbReference type="PROSITE" id="PS50893">
    <property type="entry name" value="ABC_TRANSPORTER_2"/>
    <property type="match status" value="1"/>
</dbReference>
<keyword evidence="2" id="KW-0547">Nucleotide-binding</keyword>
<evidence type="ECO:0000256" key="2">
    <source>
        <dbReference type="ARBA" id="ARBA00022741"/>
    </source>
</evidence>
<organism evidence="6 7">
    <name type="scientific">Actinomadura litoris</name>
    <dbReference type="NCBI Taxonomy" id="2678616"/>
    <lineage>
        <taxon>Bacteria</taxon>
        <taxon>Bacillati</taxon>
        <taxon>Actinomycetota</taxon>
        <taxon>Actinomycetes</taxon>
        <taxon>Streptosporangiales</taxon>
        <taxon>Thermomonosporaceae</taxon>
        <taxon>Actinomadura</taxon>
    </lineage>
</organism>
<dbReference type="PANTHER" id="PTHR24220:SF685">
    <property type="entry name" value="ABC TRANSPORTER RELATED"/>
    <property type="match status" value="1"/>
</dbReference>
<dbReference type="Proteomes" id="UP000432015">
    <property type="component" value="Unassembled WGS sequence"/>
</dbReference>
<dbReference type="PROSITE" id="PS00211">
    <property type="entry name" value="ABC_TRANSPORTER_1"/>
    <property type="match status" value="1"/>
</dbReference>
<dbReference type="PANTHER" id="PTHR24220">
    <property type="entry name" value="IMPORT ATP-BINDING PROTEIN"/>
    <property type="match status" value="1"/>
</dbReference>
<evidence type="ECO:0000256" key="1">
    <source>
        <dbReference type="ARBA" id="ARBA00022448"/>
    </source>
</evidence>
<dbReference type="CDD" id="cd03255">
    <property type="entry name" value="ABC_MJ0796_LolCDE_FtsE"/>
    <property type="match status" value="1"/>
</dbReference>
<evidence type="ECO:0000313" key="7">
    <source>
        <dbReference type="Proteomes" id="UP000432015"/>
    </source>
</evidence>
<dbReference type="InterPro" id="IPR015854">
    <property type="entry name" value="ABC_transpr_LolD-like"/>
</dbReference>
<dbReference type="GO" id="GO:0098796">
    <property type="term" value="C:membrane protein complex"/>
    <property type="evidence" value="ECO:0007669"/>
    <property type="project" value="UniProtKB-ARBA"/>
</dbReference>
<dbReference type="GO" id="GO:0022857">
    <property type="term" value="F:transmembrane transporter activity"/>
    <property type="evidence" value="ECO:0007669"/>
    <property type="project" value="TreeGrafter"/>
</dbReference>
<dbReference type="InterPro" id="IPR003593">
    <property type="entry name" value="AAA+_ATPase"/>
</dbReference>
<evidence type="ECO:0000256" key="3">
    <source>
        <dbReference type="ARBA" id="ARBA00022840"/>
    </source>
</evidence>
<dbReference type="GO" id="GO:0005886">
    <property type="term" value="C:plasma membrane"/>
    <property type="evidence" value="ECO:0007669"/>
    <property type="project" value="TreeGrafter"/>
</dbReference>
<evidence type="ECO:0000259" key="5">
    <source>
        <dbReference type="PROSITE" id="PS50893"/>
    </source>
</evidence>
<feature type="compositionally biased region" description="Low complexity" evidence="4">
    <location>
        <begin position="259"/>
        <end position="280"/>
    </location>
</feature>
<dbReference type="Pfam" id="PF00005">
    <property type="entry name" value="ABC_tran"/>
    <property type="match status" value="1"/>
</dbReference>
<dbReference type="InterPro" id="IPR003439">
    <property type="entry name" value="ABC_transporter-like_ATP-bd"/>
</dbReference>
<dbReference type="EMBL" id="WOFH01000005">
    <property type="protein sequence ID" value="MUN38397.1"/>
    <property type="molecule type" value="Genomic_DNA"/>
</dbReference>
<dbReference type="GO" id="GO:0016887">
    <property type="term" value="F:ATP hydrolysis activity"/>
    <property type="evidence" value="ECO:0007669"/>
    <property type="project" value="InterPro"/>
</dbReference>
<name>A0A7K1L1Y9_9ACTN</name>
<protein>
    <submittedName>
        <fullName evidence="6">ATP-binding cassette domain-containing protein</fullName>
    </submittedName>
</protein>
<reference evidence="6 7" key="1">
    <citation type="submission" date="2019-11" db="EMBL/GenBank/DDBJ databases">
        <authorList>
            <person name="Cao P."/>
        </authorList>
    </citation>
    <scope>NUCLEOTIDE SEQUENCE [LARGE SCALE GENOMIC DNA]</scope>
    <source>
        <strain evidence="6 7">NEAU-AAG5</strain>
    </source>
</reference>
<dbReference type="InterPro" id="IPR027417">
    <property type="entry name" value="P-loop_NTPase"/>
</dbReference>
<comment type="caution">
    <text evidence="6">The sequence shown here is derived from an EMBL/GenBank/DDBJ whole genome shotgun (WGS) entry which is preliminary data.</text>
</comment>
<dbReference type="Gene3D" id="3.40.50.300">
    <property type="entry name" value="P-loop containing nucleotide triphosphate hydrolases"/>
    <property type="match status" value="1"/>
</dbReference>
<dbReference type="SUPFAM" id="SSF52540">
    <property type="entry name" value="P-loop containing nucleoside triphosphate hydrolases"/>
    <property type="match status" value="1"/>
</dbReference>
<dbReference type="AlphaFoldDB" id="A0A7K1L1Y9"/>
<gene>
    <name evidence="6" type="ORF">GNZ18_17555</name>
</gene>
<accession>A0A7K1L1Y9</accession>
<dbReference type="GO" id="GO:0005524">
    <property type="term" value="F:ATP binding"/>
    <property type="evidence" value="ECO:0007669"/>
    <property type="project" value="UniProtKB-KW"/>
</dbReference>
<feature type="region of interest" description="Disordered" evidence="4">
    <location>
        <begin position="237"/>
        <end position="287"/>
    </location>
</feature>
<sequence>MDPAVQLRDLRKHYGGGGQVTALAGISVDFPAGSFTAVMGPSGSGKSTLLHCAAGLDEPTSGTVALVGVPLAGMNETELTRLRREHVAFVFQSYNLMPALTVWQNVTLPALLAGRRPDKEWTRRVIERVGLGERMGHRPGELSGGQQQRVAIARALASRSAVVFADEPTGALDTTTAREVLNLLTQIARMGQTVVMVTHDPVAASYADSALFLVDGQIVRQLPNPTAKAVADELAGLANRPQPGPAPRTSAFQGPAPDGAAFQGAAHRAHAGGQAMAAGFREGTARR</sequence>
<evidence type="ECO:0000256" key="4">
    <source>
        <dbReference type="SAM" id="MobiDB-lite"/>
    </source>
</evidence>
<keyword evidence="1" id="KW-0813">Transport</keyword>
<dbReference type="InterPro" id="IPR017871">
    <property type="entry name" value="ABC_transporter-like_CS"/>
</dbReference>
<dbReference type="FunFam" id="3.40.50.300:FF:000032">
    <property type="entry name" value="Export ABC transporter ATP-binding protein"/>
    <property type="match status" value="1"/>
</dbReference>
<dbReference type="InterPro" id="IPR017911">
    <property type="entry name" value="MacB-like_ATP-bd"/>
</dbReference>
<keyword evidence="7" id="KW-1185">Reference proteome</keyword>